<dbReference type="GO" id="GO:0005739">
    <property type="term" value="C:mitochondrion"/>
    <property type="evidence" value="ECO:0007669"/>
    <property type="project" value="TreeGrafter"/>
</dbReference>
<dbReference type="InterPro" id="IPR027417">
    <property type="entry name" value="P-loop_NTPase"/>
</dbReference>
<keyword evidence="7" id="KW-0067">ATP-binding</keyword>
<evidence type="ECO:0000256" key="4">
    <source>
        <dbReference type="ARBA" id="ARBA00022741"/>
    </source>
</evidence>
<evidence type="ECO:0000256" key="6">
    <source>
        <dbReference type="ARBA" id="ARBA00022833"/>
    </source>
</evidence>
<keyword evidence="4" id="KW-0547">Nucleotide-binding</keyword>
<dbReference type="EMBL" id="WJBH02000007">
    <property type="protein sequence ID" value="KAI9556374.1"/>
    <property type="molecule type" value="Genomic_DNA"/>
</dbReference>
<dbReference type="GO" id="GO:0052381">
    <property type="term" value="F:tRNA dimethylallyltransferase activity"/>
    <property type="evidence" value="ECO:0007669"/>
    <property type="project" value="InterPro"/>
</dbReference>
<feature type="compositionally biased region" description="Basic and acidic residues" evidence="8">
    <location>
        <begin position="462"/>
        <end position="473"/>
    </location>
</feature>
<reference evidence="10 11" key="1">
    <citation type="submission" date="2022-05" db="EMBL/GenBank/DDBJ databases">
        <title>A multi-omics perspective on studying reproductive biology in Daphnia sinensis.</title>
        <authorList>
            <person name="Jia J."/>
        </authorList>
    </citation>
    <scope>NUCLEOTIDE SEQUENCE [LARGE SCALE GENOMIC DNA]</scope>
    <source>
        <strain evidence="10 11">WSL</strain>
    </source>
</reference>
<protein>
    <recommendedName>
        <fullName evidence="9">Zinc finger double-stranded RNA binding domain-containing protein</fullName>
    </recommendedName>
</protein>
<evidence type="ECO:0000313" key="10">
    <source>
        <dbReference type="EMBL" id="KAI9556374.1"/>
    </source>
</evidence>
<name>A0AAD5KNY4_9CRUS</name>
<comment type="similarity">
    <text evidence="1">Belongs to the IPP transferase family.</text>
</comment>
<dbReference type="GO" id="GO:0008270">
    <property type="term" value="F:zinc ion binding"/>
    <property type="evidence" value="ECO:0007669"/>
    <property type="project" value="UniProtKB-KW"/>
</dbReference>
<dbReference type="AlphaFoldDB" id="A0AAD5KNY4"/>
<dbReference type="InterPro" id="IPR036236">
    <property type="entry name" value="Znf_C2H2_sf"/>
</dbReference>
<dbReference type="InterPro" id="IPR039657">
    <property type="entry name" value="Dimethylallyltransferase"/>
</dbReference>
<dbReference type="InterPro" id="IPR018022">
    <property type="entry name" value="IPT"/>
</dbReference>
<feature type="region of interest" description="Disordered" evidence="8">
    <location>
        <begin position="406"/>
        <end position="427"/>
    </location>
</feature>
<evidence type="ECO:0000256" key="8">
    <source>
        <dbReference type="SAM" id="MobiDB-lite"/>
    </source>
</evidence>
<sequence>MAASSLARATTRLLHSRLPVIVVCGATGTGKSKLALELAEKYGGEIISADSMQIYQGLDIITNKVTSEERQLVPHHLIDCASPLTRWTVVDFQRKALPVIDGLLRDGRVPVIVGGTHYYIESLLWKVLLDDDGGQAAGPLLYERDQQLRRERPPCAAQSEADDDDEQLLTSLRFDDGSDGPQHLSSGRLHRLLKKVDPVMADAIHPNNRRKIVRSLQAWQQHGRPHSELLRSQRDSEGGSTLGGPLRYDADRTLIFWVQCQQEVLDRRLDARVDDMMSRGLVDELADFHHLYNARRLQDQIKEPDYTIGIFQSIGFKEFHEYLVLPSSERTQDVGRRLLQQGVEALKIRTRRYARKQIKWIVKRFLQQPDRQVPPVYGLDATDVTDWNEKVRDVAFRIVDSFSSGANDEMQNERAKPLAVAETSSREEQTSFHCPLCDKVTVGQRQWQEHVRSNRHRKLVKRAADGDGLDQPKPRRHKTRPDTDATHAGSQTSLTSQQQQQH</sequence>
<organism evidence="10 11">
    <name type="scientific">Daphnia sinensis</name>
    <dbReference type="NCBI Taxonomy" id="1820382"/>
    <lineage>
        <taxon>Eukaryota</taxon>
        <taxon>Metazoa</taxon>
        <taxon>Ecdysozoa</taxon>
        <taxon>Arthropoda</taxon>
        <taxon>Crustacea</taxon>
        <taxon>Branchiopoda</taxon>
        <taxon>Diplostraca</taxon>
        <taxon>Cladocera</taxon>
        <taxon>Anomopoda</taxon>
        <taxon>Daphniidae</taxon>
        <taxon>Daphnia</taxon>
        <taxon>Daphnia similis group</taxon>
    </lineage>
</organism>
<dbReference type="SUPFAM" id="SSF57667">
    <property type="entry name" value="beta-beta-alpha zinc fingers"/>
    <property type="match status" value="1"/>
</dbReference>
<feature type="compositionally biased region" description="Basic and acidic residues" evidence="8">
    <location>
        <begin position="225"/>
        <end position="237"/>
    </location>
</feature>
<gene>
    <name evidence="10" type="ORF">GHT06_018948</name>
</gene>
<dbReference type="Gene3D" id="1.10.20.140">
    <property type="match status" value="1"/>
</dbReference>
<dbReference type="Gene3D" id="3.30.160.60">
    <property type="entry name" value="Classic Zinc Finger"/>
    <property type="match status" value="1"/>
</dbReference>
<feature type="compositionally biased region" description="Low complexity" evidence="8">
    <location>
        <begin position="490"/>
        <end position="502"/>
    </location>
</feature>
<dbReference type="InterPro" id="IPR022755">
    <property type="entry name" value="Znf_C2H2_jaz"/>
</dbReference>
<dbReference type="HAMAP" id="MF_00185">
    <property type="entry name" value="IPP_trans"/>
    <property type="match status" value="1"/>
</dbReference>
<keyword evidence="3" id="KW-0479">Metal-binding</keyword>
<evidence type="ECO:0000313" key="11">
    <source>
        <dbReference type="Proteomes" id="UP000820818"/>
    </source>
</evidence>
<feature type="region of interest" description="Disordered" evidence="8">
    <location>
        <begin position="448"/>
        <end position="502"/>
    </location>
</feature>
<keyword evidence="2" id="KW-0808">Transferase</keyword>
<accession>A0AAD5KNY4</accession>
<comment type="caution">
    <text evidence="10">The sequence shown here is derived from an EMBL/GenBank/DDBJ whole genome shotgun (WGS) entry which is preliminary data.</text>
</comment>
<dbReference type="GO" id="GO:0006400">
    <property type="term" value="P:tRNA modification"/>
    <property type="evidence" value="ECO:0007669"/>
    <property type="project" value="TreeGrafter"/>
</dbReference>
<evidence type="ECO:0000256" key="3">
    <source>
        <dbReference type="ARBA" id="ARBA00022723"/>
    </source>
</evidence>
<feature type="domain" description="Zinc finger double-stranded RNA binding" evidence="9">
    <location>
        <begin position="433"/>
        <end position="457"/>
    </location>
</feature>
<dbReference type="GO" id="GO:0005524">
    <property type="term" value="F:ATP binding"/>
    <property type="evidence" value="ECO:0007669"/>
    <property type="project" value="UniProtKB-KW"/>
</dbReference>
<dbReference type="Gene3D" id="3.40.50.300">
    <property type="entry name" value="P-loop containing nucleotide triphosphate hydrolases"/>
    <property type="match status" value="1"/>
</dbReference>
<dbReference type="PANTHER" id="PTHR11088">
    <property type="entry name" value="TRNA DIMETHYLALLYLTRANSFERASE"/>
    <property type="match status" value="1"/>
</dbReference>
<dbReference type="SUPFAM" id="SSF52540">
    <property type="entry name" value="P-loop containing nucleoside triphosphate hydrolases"/>
    <property type="match status" value="2"/>
</dbReference>
<keyword evidence="5" id="KW-0863">Zinc-finger</keyword>
<feature type="region of interest" description="Disordered" evidence="8">
    <location>
        <begin position="223"/>
        <end position="244"/>
    </location>
</feature>
<dbReference type="Proteomes" id="UP000820818">
    <property type="component" value="Linkage Group LG7"/>
</dbReference>
<proteinExistence type="inferred from homology"/>
<dbReference type="Pfam" id="PF01715">
    <property type="entry name" value="IPPT"/>
    <property type="match status" value="1"/>
</dbReference>
<evidence type="ECO:0000256" key="5">
    <source>
        <dbReference type="ARBA" id="ARBA00022771"/>
    </source>
</evidence>
<evidence type="ECO:0000256" key="2">
    <source>
        <dbReference type="ARBA" id="ARBA00022679"/>
    </source>
</evidence>
<keyword evidence="6" id="KW-0862">Zinc</keyword>
<evidence type="ECO:0000256" key="1">
    <source>
        <dbReference type="ARBA" id="ARBA00005842"/>
    </source>
</evidence>
<dbReference type="Pfam" id="PF12171">
    <property type="entry name" value="zf-C2H2_jaz"/>
    <property type="match status" value="1"/>
</dbReference>
<dbReference type="PANTHER" id="PTHR11088:SF89">
    <property type="entry name" value="TRNA DIMETHYLALLYLTRANSFERASE"/>
    <property type="match status" value="1"/>
</dbReference>
<evidence type="ECO:0000256" key="7">
    <source>
        <dbReference type="ARBA" id="ARBA00022840"/>
    </source>
</evidence>
<evidence type="ECO:0000259" key="9">
    <source>
        <dbReference type="Pfam" id="PF12171"/>
    </source>
</evidence>
<keyword evidence="11" id="KW-1185">Reference proteome</keyword>